<accession>A0A7E4W6F6</accession>
<dbReference type="GO" id="GO:0009898">
    <property type="term" value="C:cytoplasmic side of plasma membrane"/>
    <property type="evidence" value="ECO:0007669"/>
    <property type="project" value="TreeGrafter"/>
</dbReference>
<dbReference type="GO" id="GO:0000815">
    <property type="term" value="C:ESCRT III complex"/>
    <property type="evidence" value="ECO:0007669"/>
    <property type="project" value="TreeGrafter"/>
</dbReference>
<dbReference type="Proteomes" id="UP000492821">
    <property type="component" value="Unassembled WGS sequence"/>
</dbReference>
<dbReference type="PANTHER" id="PTHR22761:SF78">
    <property type="entry name" value="CHARGED MULTIVESICULAR BODY PROTEIN 4B"/>
    <property type="match status" value="1"/>
</dbReference>
<keyword evidence="3" id="KW-1185">Reference proteome</keyword>
<dbReference type="GO" id="GO:0032511">
    <property type="term" value="P:late endosome to vacuole transport via multivesicular body sorting pathway"/>
    <property type="evidence" value="ECO:0007669"/>
    <property type="project" value="TreeGrafter"/>
</dbReference>
<dbReference type="AlphaFoldDB" id="A0A7E4W6F6"/>
<proteinExistence type="inferred from homology"/>
<protein>
    <submittedName>
        <fullName evidence="4">Charged multivesicular body protein 4b</fullName>
    </submittedName>
</protein>
<dbReference type="Pfam" id="PF03357">
    <property type="entry name" value="Snf7"/>
    <property type="match status" value="1"/>
</dbReference>
<evidence type="ECO:0000313" key="3">
    <source>
        <dbReference type="Proteomes" id="UP000492821"/>
    </source>
</evidence>
<evidence type="ECO:0000256" key="2">
    <source>
        <dbReference type="SAM" id="MobiDB-lite"/>
    </source>
</evidence>
<dbReference type="GO" id="GO:0006900">
    <property type="term" value="P:vesicle budding from membrane"/>
    <property type="evidence" value="ECO:0007669"/>
    <property type="project" value="TreeGrafter"/>
</dbReference>
<reference evidence="4" key="2">
    <citation type="submission" date="2020-10" db="UniProtKB">
        <authorList>
            <consortium name="WormBaseParasite"/>
        </authorList>
    </citation>
    <scope>IDENTIFICATION</scope>
</reference>
<dbReference type="InterPro" id="IPR005024">
    <property type="entry name" value="Snf7_fam"/>
</dbReference>
<sequence length="221" mass="24524">MALAWLLDTVYYYLGYSESLTPQQTIERLRSLEEICLKKEEHLNRQIKTEETTAASLILTNKIAAKQALQRKKRFEDELSKNYGVLEKARSQITTLESALLNAEVISILGDVNTTFNGIQQDGETVHELIADIEDHQDLTDEISVALSTQSHRDACDEGELDEEMERLMGLAKNAEASGFGASTEVSDSLPEAPTDKLPAKTVAKKVHGDSVDELEQWAAS</sequence>
<evidence type="ECO:0000313" key="4">
    <source>
        <dbReference type="WBParaSite" id="Pan_g7179.t1"/>
    </source>
</evidence>
<evidence type="ECO:0000256" key="1">
    <source>
        <dbReference type="ARBA" id="ARBA00006190"/>
    </source>
</evidence>
<reference evidence="3" key="1">
    <citation type="journal article" date="2013" name="Genetics">
        <title>The draft genome and transcriptome of Panagrellus redivivus are shaped by the harsh demands of a free-living lifestyle.</title>
        <authorList>
            <person name="Srinivasan J."/>
            <person name="Dillman A.R."/>
            <person name="Macchietto M.G."/>
            <person name="Heikkinen L."/>
            <person name="Lakso M."/>
            <person name="Fracchia K.M."/>
            <person name="Antoshechkin I."/>
            <person name="Mortazavi A."/>
            <person name="Wong G."/>
            <person name="Sternberg P.W."/>
        </authorList>
    </citation>
    <scope>NUCLEOTIDE SEQUENCE [LARGE SCALE GENOMIC DNA]</scope>
    <source>
        <strain evidence="3">MT8872</strain>
    </source>
</reference>
<dbReference type="WBParaSite" id="Pan_g7179.t1">
    <property type="protein sequence ID" value="Pan_g7179.t1"/>
    <property type="gene ID" value="Pan_g7179"/>
</dbReference>
<name>A0A7E4W6F6_PANRE</name>
<feature type="region of interest" description="Disordered" evidence="2">
    <location>
        <begin position="179"/>
        <end position="200"/>
    </location>
</feature>
<dbReference type="PANTHER" id="PTHR22761">
    <property type="entry name" value="CHARGED MULTIVESICULAR BODY PROTEIN"/>
    <property type="match status" value="1"/>
</dbReference>
<dbReference type="Gene3D" id="1.10.287.1060">
    <property type="entry name" value="ESAT-6-like"/>
    <property type="match status" value="1"/>
</dbReference>
<dbReference type="GO" id="GO:0005771">
    <property type="term" value="C:multivesicular body"/>
    <property type="evidence" value="ECO:0007669"/>
    <property type="project" value="TreeGrafter"/>
</dbReference>
<comment type="similarity">
    <text evidence="1">Belongs to the SNF7 family.</text>
</comment>
<organism evidence="3 4">
    <name type="scientific">Panagrellus redivivus</name>
    <name type="common">Microworm</name>
    <dbReference type="NCBI Taxonomy" id="6233"/>
    <lineage>
        <taxon>Eukaryota</taxon>
        <taxon>Metazoa</taxon>
        <taxon>Ecdysozoa</taxon>
        <taxon>Nematoda</taxon>
        <taxon>Chromadorea</taxon>
        <taxon>Rhabditida</taxon>
        <taxon>Tylenchina</taxon>
        <taxon>Panagrolaimomorpha</taxon>
        <taxon>Panagrolaimoidea</taxon>
        <taxon>Panagrolaimidae</taxon>
        <taxon>Panagrellus</taxon>
    </lineage>
</organism>